<evidence type="ECO:0000259" key="17">
    <source>
        <dbReference type="PROSITE" id="PS51192"/>
    </source>
</evidence>
<dbReference type="PROSITE" id="PS51192">
    <property type="entry name" value="HELICASE_ATP_BIND_1"/>
    <property type="match status" value="1"/>
</dbReference>
<feature type="compositionally biased region" description="Polar residues" evidence="16">
    <location>
        <begin position="241"/>
        <end position="253"/>
    </location>
</feature>
<dbReference type="PROSITE" id="PS51194">
    <property type="entry name" value="HELICASE_CTER"/>
    <property type="match status" value="1"/>
</dbReference>
<evidence type="ECO:0000313" key="21">
    <source>
        <dbReference type="Proteomes" id="UP000789375"/>
    </source>
</evidence>
<dbReference type="Gene3D" id="3.40.50.300">
    <property type="entry name" value="P-loop containing nucleotide triphosphate hydrolases"/>
    <property type="match status" value="1"/>
</dbReference>
<dbReference type="InterPro" id="IPR020838">
    <property type="entry name" value="DBINO"/>
</dbReference>
<comment type="subcellular location">
    <subcellularLocation>
        <location evidence="1 14">Nucleus</location>
    </subcellularLocation>
</comment>
<dbReference type="PROSITE" id="PS51413">
    <property type="entry name" value="DBINO"/>
    <property type="match status" value="1"/>
</dbReference>
<evidence type="ECO:0000256" key="12">
    <source>
        <dbReference type="ARBA" id="ARBA00023204"/>
    </source>
</evidence>
<feature type="compositionally biased region" description="Basic residues" evidence="16">
    <location>
        <begin position="129"/>
        <end position="138"/>
    </location>
</feature>
<keyword evidence="11" id="KW-0804">Transcription</keyword>
<feature type="coiled-coil region" evidence="15">
    <location>
        <begin position="481"/>
        <end position="528"/>
    </location>
</feature>
<dbReference type="CDD" id="cd18793">
    <property type="entry name" value="SF2_C_SNF"/>
    <property type="match status" value="1"/>
</dbReference>
<feature type="compositionally biased region" description="Basic residues" evidence="16">
    <location>
        <begin position="1501"/>
        <end position="1520"/>
    </location>
</feature>
<keyword evidence="15" id="KW-0175">Coiled coil</keyword>
<evidence type="ECO:0000256" key="9">
    <source>
        <dbReference type="ARBA" id="ARBA00023125"/>
    </source>
</evidence>
<dbReference type="InterPro" id="IPR014001">
    <property type="entry name" value="Helicase_ATP-bd"/>
</dbReference>
<dbReference type="InterPro" id="IPR027417">
    <property type="entry name" value="P-loop_NTPase"/>
</dbReference>
<comment type="similarity">
    <text evidence="2 14">Belongs to the SNF2/RAD54 helicase family.</text>
</comment>
<keyword evidence="10" id="KW-0010">Activator</keyword>
<dbReference type="InterPro" id="IPR049730">
    <property type="entry name" value="SNF2/RAD54-like_C"/>
</dbReference>
<sequence>MSIPQLLSRDPNEDSEYSYSKSQNNSGGVREDDVYGRISTIAQTTTDSTDDKDSAATVTDVRDSGHSGDTTEEELNLPPSRKLSDQKSGLVVKLKTIQTPVQTQKITSRISQDQESTNATKVTQASKIAKPKSTRGRRAASSSSVGSVSQSSQVQKPTKGTRARRTASSSSIGSASQASHATKPVKITRIHRTASSSSIGSVSQASQAQEVTSQSKQKIQQNQKNKQRYSANSKPPGKSEPSLSSRSNKNSLTQHKDIGHTFGSSTMTAAELKSKFALAESSSGSSSNSDKSDFDDSSDSSLENEYSEDVVKYMVQLHQRTKRTIDAYEKRCRAKREKLRKRFLFRNSNRKDIVKSLGTENNKKRRRRISRKVKKIDSRYSRKHEYDSETEEQRRESLSLKILKQKEAYELEERRRIWKDIVRNAIPRVHKIVNQSITFRTNNARKIAQICQKEARKATTKCYRSPKDIQTKAKQAMRQMLMFWKRNEKEERELRKKAEKEALEKMRIEEELREAKRQARKLNFLITQTELYSHFVGKKINTDDDRGESSLSVVVATSTQDPEFSSDDLNNYTEIDVDIDSMPATSFKDINFDEEDDNTLVAKARASAKNALAQVKEHTKIFDGERKTQHADISLSNKDLDHMNFQNPSSMPSGAEIKQPSLLAKVTLKDYQIRGLNWLANLYEQGINGILADEMGLGKTVQSISLMAHLAETHNIWGPFLVIAPASTLHNWQKEISEFLPSFKTLPYWGNPKDRNVLRKTLNKKNMIFNADAPFHVVITSYQLIVQDKANFERTKWQYMILDEAQAIKSSSSARWKTLLGFQCRNRLLLTGTPIQNSMQELWALLHFIMPTLFDSHQEFSEWFSKDIESHAENKGSLNEHQLKRLHMILKPFMLRRVKKNVQNELGDKIEREVYCKLTARQRMLYRGLREKISVSELLEKAATLPDNDSVDSLMNLVMQFRKVCNHPELFERADVVAPFSFCKFSLTWMISREGDNLYLPYSTKNMIKYEIPKTLYRHGGILYVPSYNSNTGSRTKILDHLMNIWQPDYINESFYDESNSFAFLKFMDTTPSDVSRIFFGHMIKRWVMHLLQRTRRSRRKFYLNQDDARYPNAPVNTYARLLITETSSNISLINVEESSALGNLTNIFANSARYALAILDPCYIPKVIAPPVEPICHDKCFYNDQERIMFDNSIRATLIGVDQLLNERDRVASPIGQFLTSSGRKGIIGRPLLRGQGFSYMRVPAVKKLIMDSGKLFKLDKLLEELKAGGHRVLIYFQMTRMIDLMEEYLSYRQYKYLRLDGSSKISDRRDMVEDWQTKPDIFIFLLSTRAGGLGINLTAADTVIFYDSDWNPTVDQQAMDRAHRLGQTKQVTVYRLITKGTIEERILQRAKQKDEIQKVVISGGEFKQVDFKPREIVSLLLEDDELEAKLRDQQLKRKNDEEDTKKKSRSNKRRKKDTNSATIVGSSKSLEELWHEGEPPMAETEGSGVTTPASSVGGNKRKAKAVPKPAPVKRRSTRATRGTKTQAPVSEPMDVDS</sequence>
<dbReference type="GO" id="GO:0016887">
    <property type="term" value="F:ATP hydrolysis activity"/>
    <property type="evidence" value="ECO:0007669"/>
    <property type="project" value="TreeGrafter"/>
</dbReference>
<accession>A0A9N8VQ61</accession>
<dbReference type="FunFam" id="3.40.50.300:FF:001269">
    <property type="entry name" value="SNF2 family helicase/ATPase"/>
    <property type="match status" value="1"/>
</dbReference>
<dbReference type="GO" id="GO:0006338">
    <property type="term" value="P:chromatin remodeling"/>
    <property type="evidence" value="ECO:0007669"/>
    <property type="project" value="UniProtKB-UniRule"/>
</dbReference>
<feature type="compositionally biased region" description="Polar residues" evidence="16">
    <location>
        <begin position="1489"/>
        <end position="1499"/>
    </location>
</feature>
<dbReference type="InterPro" id="IPR000330">
    <property type="entry name" value="SNF2_N"/>
</dbReference>
<keyword evidence="12 14" id="KW-0234">DNA repair</keyword>
<gene>
    <name evidence="20" type="ORF">FMOSSE_LOCUS2129</name>
</gene>
<dbReference type="GO" id="GO:0031011">
    <property type="term" value="C:Ino80 complex"/>
    <property type="evidence" value="ECO:0007669"/>
    <property type="project" value="UniProtKB-UniRule"/>
</dbReference>
<dbReference type="Pfam" id="PF00176">
    <property type="entry name" value="SNF2-rel_dom"/>
    <property type="match status" value="1"/>
</dbReference>
<evidence type="ECO:0000256" key="8">
    <source>
        <dbReference type="ARBA" id="ARBA00023015"/>
    </source>
</evidence>
<evidence type="ECO:0000256" key="15">
    <source>
        <dbReference type="SAM" id="Coils"/>
    </source>
</evidence>
<keyword evidence="13" id="KW-0539">Nucleus</keyword>
<comment type="domain">
    <text evidence="14">The DBINO region is involved in binding to DNA.</text>
</comment>
<keyword evidence="21" id="KW-1185">Reference proteome</keyword>
<feature type="compositionally biased region" description="Basic and acidic residues" evidence="16">
    <location>
        <begin position="1471"/>
        <end position="1480"/>
    </location>
</feature>
<dbReference type="InterPro" id="IPR001650">
    <property type="entry name" value="Helicase_C-like"/>
</dbReference>
<dbReference type="GO" id="GO:0003677">
    <property type="term" value="F:DNA binding"/>
    <property type="evidence" value="ECO:0007669"/>
    <property type="project" value="UniProtKB-UniRule"/>
</dbReference>
<feature type="domain" description="Helicase C-terminal" evidence="18">
    <location>
        <begin position="1259"/>
        <end position="1419"/>
    </location>
</feature>
<comment type="function">
    <text evidence="14">ATPase component of the INO80 complex which remodels chromatin by shifting nucleosomes and is involved in DNA repair.</text>
</comment>
<evidence type="ECO:0000256" key="7">
    <source>
        <dbReference type="ARBA" id="ARBA00022840"/>
    </source>
</evidence>
<feature type="region of interest" description="Disordered" evidence="16">
    <location>
        <begin position="1434"/>
        <end position="1539"/>
    </location>
</feature>
<feature type="compositionally biased region" description="Low complexity" evidence="16">
    <location>
        <begin position="280"/>
        <end position="289"/>
    </location>
</feature>
<evidence type="ECO:0000256" key="6">
    <source>
        <dbReference type="ARBA" id="ARBA00022801"/>
    </source>
</evidence>
<evidence type="ECO:0000259" key="19">
    <source>
        <dbReference type="PROSITE" id="PS51413"/>
    </source>
</evidence>
<dbReference type="SMART" id="SM00487">
    <property type="entry name" value="DEXDc"/>
    <property type="match status" value="1"/>
</dbReference>
<keyword evidence="6 14" id="KW-0378">Hydrolase</keyword>
<evidence type="ECO:0000256" key="4">
    <source>
        <dbReference type="ARBA" id="ARBA00022741"/>
    </source>
</evidence>
<feature type="domain" description="Helicase ATP-binding" evidence="17">
    <location>
        <begin position="680"/>
        <end position="852"/>
    </location>
</feature>
<dbReference type="PANTHER" id="PTHR45685:SF2">
    <property type="entry name" value="CHROMATIN-REMODELING ATPASE INO80"/>
    <property type="match status" value="1"/>
</dbReference>
<feature type="compositionally biased region" description="Polar residues" evidence="16">
    <location>
        <begin position="96"/>
        <end position="126"/>
    </location>
</feature>
<evidence type="ECO:0000256" key="5">
    <source>
        <dbReference type="ARBA" id="ARBA00022763"/>
    </source>
</evidence>
<evidence type="ECO:0000256" key="11">
    <source>
        <dbReference type="ARBA" id="ARBA00023163"/>
    </source>
</evidence>
<dbReference type="SMART" id="SM00490">
    <property type="entry name" value="HELICc"/>
    <property type="match status" value="1"/>
</dbReference>
<dbReference type="EC" id="3.6.4.-" evidence="14"/>
<dbReference type="EMBL" id="CAJVPP010000265">
    <property type="protein sequence ID" value="CAG8462859.1"/>
    <property type="molecule type" value="Genomic_DNA"/>
</dbReference>
<organism evidence="20 21">
    <name type="scientific">Funneliformis mosseae</name>
    <name type="common">Endomycorrhizal fungus</name>
    <name type="synonym">Glomus mosseae</name>
    <dbReference type="NCBI Taxonomy" id="27381"/>
    <lineage>
        <taxon>Eukaryota</taxon>
        <taxon>Fungi</taxon>
        <taxon>Fungi incertae sedis</taxon>
        <taxon>Mucoromycota</taxon>
        <taxon>Glomeromycotina</taxon>
        <taxon>Glomeromycetes</taxon>
        <taxon>Glomerales</taxon>
        <taxon>Glomeraceae</taxon>
        <taxon>Funneliformis</taxon>
    </lineage>
</organism>
<proteinExistence type="inferred from homology"/>
<evidence type="ECO:0000313" key="20">
    <source>
        <dbReference type="EMBL" id="CAG8462859.1"/>
    </source>
</evidence>
<dbReference type="Proteomes" id="UP000789375">
    <property type="component" value="Unassembled WGS sequence"/>
</dbReference>
<feature type="compositionally biased region" description="Low complexity" evidence="16">
    <location>
        <begin position="141"/>
        <end position="155"/>
    </location>
</feature>
<keyword evidence="4" id="KW-0547">Nucleotide-binding</keyword>
<evidence type="ECO:0000256" key="14">
    <source>
        <dbReference type="RuleBase" id="RU368001"/>
    </source>
</evidence>
<feature type="compositionally biased region" description="Basic and acidic residues" evidence="16">
    <location>
        <begin position="1434"/>
        <end position="1447"/>
    </location>
</feature>
<feature type="compositionally biased region" description="Polar residues" evidence="16">
    <location>
        <begin position="1521"/>
        <end position="1530"/>
    </location>
</feature>
<feature type="region of interest" description="Disordered" evidence="16">
    <location>
        <begin position="280"/>
        <end position="305"/>
    </location>
</feature>
<feature type="compositionally biased region" description="Polar residues" evidence="16">
    <location>
        <begin position="17"/>
        <end position="27"/>
    </location>
</feature>
<reference evidence="20" key="1">
    <citation type="submission" date="2021-06" db="EMBL/GenBank/DDBJ databases">
        <authorList>
            <person name="Kallberg Y."/>
            <person name="Tangrot J."/>
            <person name="Rosling A."/>
        </authorList>
    </citation>
    <scope>NUCLEOTIDE SEQUENCE</scope>
    <source>
        <strain evidence="20">87-6 pot B 2015</strain>
    </source>
</reference>
<dbReference type="PANTHER" id="PTHR45685">
    <property type="entry name" value="HELICASE SRCAP-RELATED"/>
    <property type="match status" value="1"/>
</dbReference>
<name>A0A9N8VQ61_FUNMO</name>
<dbReference type="Gene3D" id="3.40.50.10810">
    <property type="entry name" value="Tandem AAA-ATPase domain"/>
    <property type="match status" value="1"/>
</dbReference>
<dbReference type="InterPro" id="IPR050520">
    <property type="entry name" value="INO80/SWR1_helicase"/>
</dbReference>
<protein>
    <recommendedName>
        <fullName evidence="3 14">Chromatin-remodeling ATPase INO80</fullName>
        <ecNumber evidence="14">3.6.4.-</ecNumber>
    </recommendedName>
</protein>
<dbReference type="SUPFAM" id="SSF52540">
    <property type="entry name" value="P-loop containing nucleoside triphosphate hydrolases"/>
    <property type="match status" value="2"/>
</dbReference>
<dbReference type="GO" id="GO:0005524">
    <property type="term" value="F:ATP binding"/>
    <property type="evidence" value="ECO:0007669"/>
    <property type="project" value="UniProtKB-UniRule"/>
</dbReference>
<keyword evidence="9 14" id="KW-0238">DNA-binding</keyword>
<comment type="subunit">
    <text evidence="14">Component of the INO80 chromatin-remodeling complex.</text>
</comment>
<feature type="region of interest" description="Disordered" evidence="16">
    <location>
        <begin position="1"/>
        <end position="262"/>
    </location>
</feature>
<keyword evidence="8" id="KW-0805">Transcription regulation</keyword>
<feature type="domain" description="DBINO" evidence="19">
    <location>
        <begin position="417"/>
        <end position="542"/>
    </location>
</feature>
<keyword evidence="7 14" id="KW-0067">ATP-binding</keyword>
<comment type="caution">
    <text evidence="20">The sequence shown here is derived from an EMBL/GenBank/DDBJ whole genome shotgun (WGS) entry which is preliminary data.</text>
</comment>
<evidence type="ECO:0000256" key="16">
    <source>
        <dbReference type="SAM" id="MobiDB-lite"/>
    </source>
</evidence>
<evidence type="ECO:0000256" key="10">
    <source>
        <dbReference type="ARBA" id="ARBA00023159"/>
    </source>
</evidence>
<evidence type="ECO:0000256" key="3">
    <source>
        <dbReference type="ARBA" id="ARBA00019805"/>
    </source>
</evidence>
<dbReference type="Pfam" id="PF00271">
    <property type="entry name" value="Helicase_C"/>
    <property type="match status" value="1"/>
</dbReference>
<evidence type="ECO:0000256" key="2">
    <source>
        <dbReference type="ARBA" id="ARBA00007025"/>
    </source>
</evidence>
<feature type="compositionally biased region" description="Low complexity" evidence="16">
    <location>
        <begin position="194"/>
        <end position="224"/>
    </location>
</feature>
<keyword evidence="5 14" id="KW-0227">DNA damage</keyword>
<dbReference type="FunFam" id="3.40.50.10810:FF:000006">
    <property type="entry name" value="Putative DNA helicase INO80"/>
    <property type="match status" value="1"/>
</dbReference>
<feature type="compositionally biased region" description="Basic residues" evidence="16">
    <location>
        <begin position="1448"/>
        <end position="1458"/>
    </location>
</feature>
<evidence type="ECO:0000256" key="13">
    <source>
        <dbReference type="ARBA" id="ARBA00023242"/>
    </source>
</evidence>
<evidence type="ECO:0000259" key="18">
    <source>
        <dbReference type="PROSITE" id="PS51194"/>
    </source>
</evidence>
<dbReference type="InterPro" id="IPR038718">
    <property type="entry name" value="SNF2-like_sf"/>
</dbReference>
<comment type="catalytic activity">
    <reaction evidence="14">
        <text>ATP + H2O = ADP + phosphate + H(+)</text>
        <dbReference type="Rhea" id="RHEA:13065"/>
        <dbReference type="ChEBI" id="CHEBI:15377"/>
        <dbReference type="ChEBI" id="CHEBI:15378"/>
        <dbReference type="ChEBI" id="CHEBI:30616"/>
        <dbReference type="ChEBI" id="CHEBI:43474"/>
        <dbReference type="ChEBI" id="CHEBI:456216"/>
    </reaction>
</comment>
<feature type="compositionally biased region" description="Low complexity" evidence="16">
    <location>
        <begin position="166"/>
        <end position="181"/>
    </location>
</feature>
<dbReference type="GO" id="GO:0042393">
    <property type="term" value="F:histone binding"/>
    <property type="evidence" value="ECO:0007669"/>
    <property type="project" value="TreeGrafter"/>
</dbReference>
<dbReference type="GO" id="GO:0006281">
    <property type="term" value="P:DNA repair"/>
    <property type="evidence" value="ECO:0007669"/>
    <property type="project" value="UniProtKB-UniRule"/>
</dbReference>
<evidence type="ECO:0000256" key="1">
    <source>
        <dbReference type="ARBA" id="ARBA00004123"/>
    </source>
</evidence>
<dbReference type="Pfam" id="PF13892">
    <property type="entry name" value="DBINO"/>
    <property type="match status" value="1"/>
</dbReference>
<feature type="compositionally biased region" description="Basic and acidic residues" evidence="16">
    <location>
        <begin position="49"/>
        <end position="66"/>
    </location>
</feature>